<accession>A0A1J4K005</accession>
<proteinExistence type="predicted"/>
<dbReference type="EMBL" id="MLAK01000850">
    <property type="protein sequence ID" value="OHT02837.1"/>
    <property type="molecule type" value="Genomic_DNA"/>
</dbReference>
<protein>
    <submittedName>
        <fullName evidence="1">Uncharacterized protein</fullName>
    </submittedName>
</protein>
<evidence type="ECO:0000313" key="2">
    <source>
        <dbReference type="Proteomes" id="UP000179807"/>
    </source>
</evidence>
<comment type="caution">
    <text evidence="1">The sequence shown here is derived from an EMBL/GenBank/DDBJ whole genome shotgun (WGS) entry which is preliminary data.</text>
</comment>
<dbReference type="VEuPathDB" id="TrichDB:TRFO_29906"/>
<sequence length="1338" mass="152727">MFDNLIEILNSQLPLSDESSKQLNSVQQTPNLSYFGSNSTATISSQDSDEKSRLPTQELDKASLLRLLRTASLCPPSNIHYEKCKNLVSSINTSNSLTKILSQFSDFKFIVVAETLISIHTHDLAAMKEPSYATNLVKAANSSPKYIRPLFCVAILQLLGFKDIYEHKSDTIKTLPETARNVLSKKIFSPILLASFLKPDESSTVTQILKQFDVFDIILNKWIRPAKKILDQDVMKICLNEIFYFLLYFLRLFIKSLMSQSPVVIANRILPLMGEIVHHSPKTFEEFLHECNIFASKQLTDTRFSALLRFLSFSCNSKKNSLIILNQLTNCRNRNEPLIKQFFTSLKEAHDEIVSQKVSECASSALFSLKRMIKYLPEEQKSQLINMFCGSDIDPPEVSLVSFLWDFMQNSEMAPDASRTLKHLTPLYPEVVMRLFSDSSIYPQIGRMMEQSSTIASSFVKIARTLTSFSFCRLTKYREIPPFAKFLVVDYFSDSIFKKFERRSKRWSTLMLILEIALDISYCDLKFCSEIQNNQNISRSLVSIVRQTADIIETPPTIINESENVRFDSDKIRIIIQFDCTALTFMIRLLSYNLLNEKQLSYLATSFFSYNSDASSLFTTFVSFLELTHPLTSQLRYFAVQMIDIMCEIAGRMPNISVDSFYPRESQSILIESVRTNLFKSDDVTQTINELDFISHALSSQLSFAYSFVRHLGSSFVAAASKKLRQIANEFPDLLLSLSRLLSMMFQKLSHDSKAITQITTQQDFWKSIFDIIDQKPTEEDVCNLMAAKAELLNVAILDGQQIKPEFIRSLMKQVNDVLPKKFEPLLMNYKLDITRFINCKLHRTYGNDYLIDLDLLQRYLVNDNKVIDTARRLNNQFSLIDSCTQILSSIASLLHFSSDESLIPSVEEALTLIVFVLNNDIYPDSTADIAFEILDICLSNKNIPINSLKKEFLRGLTFYINKRPLESSFKIIARLLSVSDINNSEELCLMIEPCIKYALNHHDSINSILCASEIALKLSNTDNWISYVPICANCFFTLLNTPLGNYIVEFMTIICMNAANALTLEENGFFEQFVLIECNGDAKSPLWPKLFNLMTSLPLTLKVSYKFITTHFSKIVYFFDSSALENMKPIQLYKVQVAITDLLLHVAPNIQQFSEEDPTQFDMIIELISSKMKASLLFLRESPHLKLAGHLYDRDSYNEKTCNLIILRNCLLFVNKLFDFPFGKPHISSNDSHLAFPVIDLMEKMSDGLQAIISADAKEFSGICLQSFELTIRLFIGRAIATAGTEKGLKQIKDVKDSLNRSINSVQQSIRKFNIPDSQETIKFLDGLNKYLCSLIY</sequence>
<gene>
    <name evidence="1" type="ORF">TRFO_29906</name>
</gene>
<reference evidence="1" key="1">
    <citation type="submission" date="2016-10" db="EMBL/GenBank/DDBJ databases">
        <authorList>
            <person name="Benchimol M."/>
            <person name="Almeida L.G."/>
            <person name="Vasconcelos A.T."/>
            <person name="Perreira-Neves A."/>
            <person name="Rosa I.A."/>
            <person name="Tasca T."/>
            <person name="Bogo M.R."/>
            <person name="de Souza W."/>
        </authorList>
    </citation>
    <scope>NUCLEOTIDE SEQUENCE [LARGE SCALE GENOMIC DNA]</scope>
    <source>
        <strain evidence="1">K</strain>
    </source>
</reference>
<dbReference type="RefSeq" id="XP_068355973.1">
    <property type="nucleotide sequence ID" value="XM_068507043.1"/>
</dbReference>
<dbReference type="GeneID" id="94841747"/>
<name>A0A1J4K005_9EUKA</name>
<organism evidence="1 2">
    <name type="scientific">Tritrichomonas foetus</name>
    <dbReference type="NCBI Taxonomy" id="1144522"/>
    <lineage>
        <taxon>Eukaryota</taxon>
        <taxon>Metamonada</taxon>
        <taxon>Parabasalia</taxon>
        <taxon>Tritrichomonadida</taxon>
        <taxon>Tritrichomonadidae</taxon>
        <taxon>Tritrichomonas</taxon>
    </lineage>
</organism>
<dbReference type="Proteomes" id="UP000179807">
    <property type="component" value="Unassembled WGS sequence"/>
</dbReference>
<keyword evidence="2" id="KW-1185">Reference proteome</keyword>
<evidence type="ECO:0000313" key="1">
    <source>
        <dbReference type="EMBL" id="OHT02837.1"/>
    </source>
</evidence>
<dbReference type="OrthoDB" id="10575412at2759"/>